<accession>A0A067MKK8</accession>
<sequence>MVFLRACSDRLRRAAFALALAAPANAPRARHQSTLFLLRSPAPSAPREVPTPLVVLSSGRWEKDSAKGMKDVASMFAERGYTTLEIDLAPPQVKPTTSQSLMKYYEDELVSHIRLAAIPFAPLLIARSAAGALIAQTYISSHPASGLILLSPPTSNASSSTKSLLPAHLKEFDYEPRFPLLIVDTPAAEQAQQADNRLVQEGADLKIVGDLDGQECFTAMEKWMDEIGV</sequence>
<gene>
    <name evidence="1" type="ORF">BOTBODRAFT_113350</name>
</gene>
<dbReference type="Gene3D" id="3.40.50.1820">
    <property type="entry name" value="alpha/beta hydrolase"/>
    <property type="match status" value="1"/>
</dbReference>
<keyword evidence="2" id="KW-1185">Reference proteome</keyword>
<dbReference type="InParanoid" id="A0A067MKK8"/>
<evidence type="ECO:0008006" key="3">
    <source>
        <dbReference type="Google" id="ProtNLM"/>
    </source>
</evidence>
<organism evidence="1 2">
    <name type="scientific">Botryobasidium botryosum (strain FD-172 SS1)</name>
    <dbReference type="NCBI Taxonomy" id="930990"/>
    <lineage>
        <taxon>Eukaryota</taxon>
        <taxon>Fungi</taxon>
        <taxon>Dikarya</taxon>
        <taxon>Basidiomycota</taxon>
        <taxon>Agaricomycotina</taxon>
        <taxon>Agaricomycetes</taxon>
        <taxon>Cantharellales</taxon>
        <taxon>Botryobasidiaceae</taxon>
        <taxon>Botryobasidium</taxon>
    </lineage>
</organism>
<reference evidence="2" key="1">
    <citation type="journal article" date="2014" name="Proc. Natl. Acad. Sci. U.S.A.">
        <title>Extensive sampling of basidiomycete genomes demonstrates inadequacy of the white-rot/brown-rot paradigm for wood decay fungi.</title>
        <authorList>
            <person name="Riley R."/>
            <person name="Salamov A.A."/>
            <person name="Brown D.W."/>
            <person name="Nagy L.G."/>
            <person name="Floudas D."/>
            <person name="Held B.W."/>
            <person name="Levasseur A."/>
            <person name="Lombard V."/>
            <person name="Morin E."/>
            <person name="Otillar R."/>
            <person name="Lindquist E.A."/>
            <person name="Sun H."/>
            <person name="LaButti K.M."/>
            <person name="Schmutz J."/>
            <person name="Jabbour D."/>
            <person name="Luo H."/>
            <person name="Baker S.E."/>
            <person name="Pisabarro A.G."/>
            <person name="Walton J.D."/>
            <person name="Blanchette R.A."/>
            <person name="Henrissat B."/>
            <person name="Martin F."/>
            <person name="Cullen D."/>
            <person name="Hibbett D.S."/>
            <person name="Grigoriev I.V."/>
        </authorList>
    </citation>
    <scope>NUCLEOTIDE SEQUENCE [LARGE SCALE GENOMIC DNA]</scope>
    <source>
        <strain evidence="2">FD-172 SS1</strain>
    </source>
</reference>
<protein>
    <recommendedName>
        <fullName evidence="3">KANL3/Tex30 alpha/beta hydrolase-like domain-containing protein</fullName>
    </recommendedName>
</protein>
<dbReference type="InterPro" id="IPR029058">
    <property type="entry name" value="AB_hydrolase_fold"/>
</dbReference>
<proteinExistence type="predicted"/>
<dbReference type="OrthoDB" id="3365310at2759"/>
<dbReference type="EMBL" id="KL198052">
    <property type="protein sequence ID" value="KDQ12111.1"/>
    <property type="molecule type" value="Genomic_DNA"/>
</dbReference>
<evidence type="ECO:0000313" key="2">
    <source>
        <dbReference type="Proteomes" id="UP000027195"/>
    </source>
</evidence>
<dbReference type="AlphaFoldDB" id="A0A067MKK8"/>
<dbReference type="Proteomes" id="UP000027195">
    <property type="component" value="Unassembled WGS sequence"/>
</dbReference>
<evidence type="ECO:0000313" key="1">
    <source>
        <dbReference type="EMBL" id="KDQ12111.1"/>
    </source>
</evidence>
<dbReference type="HOGENOM" id="CLU_078271_0_0_1"/>
<dbReference type="SUPFAM" id="SSF53474">
    <property type="entry name" value="alpha/beta-Hydrolases"/>
    <property type="match status" value="1"/>
</dbReference>
<name>A0A067MKK8_BOTB1</name>